<accession>A0A0L8L980</accession>
<protein>
    <submittedName>
        <fullName evidence="2">Antibiotic biosynthesis monooxygenase</fullName>
    </submittedName>
</protein>
<keyword evidence="3" id="KW-1185">Reference proteome</keyword>
<evidence type="ECO:0000313" key="2">
    <source>
        <dbReference type="EMBL" id="KOG34664.1"/>
    </source>
</evidence>
<dbReference type="PANTHER" id="PTHR37811">
    <property type="entry name" value="BLL5343 PROTEIN"/>
    <property type="match status" value="1"/>
</dbReference>
<organism evidence="2 3">
    <name type="scientific">Streptomyces resistomycificus</name>
    <dbReference type="NCBI Taxonomy" id="67356"/>
    <lineage>
        <taxon>Bacteria</taxon>
        <taxon>Bacillati</taxon>
        <taxon>Actinomycetota</taxon>
        <taxon>Actinomycetes</taxon>
        <taxon>Kitasatosporales</taxon>
        <taxon>Streptomycetaceae</taxon>
        <taxon>Streptomyces</taxon>
        <taxon>Streptomyces aurantiacus group</taxon>
    </lineage>
</organism>
<dbReference type="STRING" id="67356.AQJ84_30060"/>
<dbReference type="InterPro" id="IPR052936">
    <property type="entry name" value="Jasmonate_Hydroxylase-like"/>
</dbReference>
<dbReference type="AlphaFoldDB" id="A0A0L8L980"/>
<dbReference type="Pfam" id="PF03992">
    <property type="entry name" value="ABM"/>
    <property type="match status" value="1"/>
</dbReference>
<dbReference type="EMBL" id="LGUS01000162">
    <property type="protein sequence ID" value="KOG34664.1"/>
    <property type="molecule type" value="Genomic_DNA"/>
</dbReference>
<comment type="caution">
    <text evidence="2">The sequence shown here is derived from an EMBL/GenBank/DDBJ whole genome shotgun (WGS) entry which is preliminary data.</text>
</comment>
<dbReference type="InterPro" id="IPR007138">
    <property type="entry name" value="ABM_dom"/>
</dbReference>
<reference evidence="3" key="1">
    <citation type="submission" date="2015-07" db="EMBL/GenBank/DDBJ databases">
        <authorList>
            <person name="Ju K.-S."/>
            <person name="Doroghazi J.R."/>
            <person name="Metcalf W.W."/>
        </authorList>
    </citation>
    <scope>NUCLEOTIDE SEQUENCE [LARGE SCALE GENOMIC DNA]</scope>
    <source>
        <strain evidence="3">NRRL 2290</strain>
    </source>
</reference>
<proteinExistence type="predicted"/>
<sequence>MTTSFARPAPPYYAVIITARPAADLEGYAAMSERMAALGEAQPGYLGRESLTDENGRDLTVIYYADEASIAAWKAHPEHLEAQRLGRERWYSSYSVEVARVERAYAFSRD</sequence>
<dbReference type="SUPFAM" id="SSF54909">
    <property type="entry name" value="Dimeric alpha+beta barrel"/>
    <property type="match status" value="1"/>
</dbReference>
<dbReference type="RefSeq" id="WP_053191555.1">
    <property type="nucleotide sequence ID" value="NZ_KQ948998.1"/>
</dbReference>
<dbReference type="OrthoDB" id="9797060at2"/>
<keyword evidence="2" id="KW-0503">Monooxygenase</keyword>
<evidence type="ECO:0000259" key="1">
    <source>
        <dbReference type="Pfam" id="PF03992"/>
    </source>
</evidence>
<dbReference type="PATRIC" id="fig|67356.5.peg.3777"/>
<name>A0A0L8L980_9ACTN</name>
<gene>
    <name evidence="2" type="ORF">ADK37_17745</name>
</gene>
<dbReference type="InterPro" id="IPR011008">
    <property type="entry name" value="Dimeric_a/b-barrel"/>
</dbReference>
<dbReference type="PANTHER" id="PTHR37811:SF2">
    <property type="entry name" value="ABM DOMAIN-CONTAINING PROTEIN"/>
    <property type="match status" value="1"/>
</dbReference>
<dbReference type="GO" id="GO:0004497">
    <property type="term" value="F:monooxygenase activity"/>
    <property type="evidence" value="ECO:0007669"/>
    <property type="project" value="UniProtKB-KW"/>
</dbReference>
<keyword evidence="2" id="KW-0560">Oxidoreductase</keyword>
<evidence type="ECO:0000313" key="3">
    <source>
        <dbReference type="Proteomes" id="UP000037251"/>
    </source>
</evidence>
<feature type="domain" description="ABM" evidence="1">
    <location>
        <begin position="29"/>
        <end position="84"/>
    </location>
</feature>
<dbReference type="Proteomes" id="UP000037251">
    <property type="component" value="Unassembled WGS sequence"/>
</dbReference>
<dbReference type="Gene3D" id="3.30.70.100">
    <property type="match status" value="1"/>
</dbReference>